<gene>
    <name evidence="1" type="ORF">BTO32_07320</name>
</gene>
<organism evidence="1 2">
    <name type="scientific">Marinobacter lutaoensis</name>
    <dbReference type="NCBI Taxonomy" id="135739"/>
    <lineage>
        <taxon>Bacteria</taxon>
        <taxon>Pseudomonadati</taxon>
        <taxon>Pseudomonadota</taxon>
        <taxon>Gammaproteobacteria</taxon>
        <taxon>Pseudomonadales</taxon>
        <taxon>Marinobacteraceae</taxon>
        <taxon>Marinobacter</taxon>
    </lineage>
</organism>
<dbReference type="SUPFAM" id="SSF51735">
    <property type="entry name" value="NAD(P)-binding Rossmann-fold domains"/>
    <property type="match status" value="1"/>
</dbReference>
<comment type="caution">
    <text evidence="1">The sequence shown here is derived from an EMBL/GenBank/DDBJ whole genome shotgun (WGS) entry which is preliminary data.</text>
</comment>
<dbReference type="OrthoDB" id="20590at2"/>
<dbReference type="RefSeq" id="WP_076723973.1">
    <property type="nucleotide sequence ID" value="NZ_MSCW01000005.1"/>
</dbReference>
<accession>A0A1V2DTT4</accession>
<dbReference type="EMBL" id="MSCW01000005">
    <property type="protein sequence ID" value="ONF44093.1"/>
    <property type="molecule type" value="Genomic_DNA"/>
</dbReference>
<dbReference type="InterPro" id="IPR002347">
    <property type="entry name" value="SDR_fam"/>
</dbReference>
<evidence type="ECO:0008006" key="3">
    <source>
        <dbReference type="Google" id="ProtNLM"/>
    </source>
</evidence>
<sequence length="82" mass="8524">MKGPYFLTQALLPVLADGASIVNVSGGMVRDNPEDHRMVSSVTALGRPGEAGDIGAAIAALLSDDNRWVTGQRIEVSGGLFL</sequence>
<proteinExistence type="predicted"/>
<name>A0A1V2DTT4_9GAMM</name>
<reference evidence="1 2" key="1">
    <citation type="submission" date="2016-12" db="EMBL/GenBank/DDBJ databases">
        <title>Marinobacter lutaoensis whole genome sequencing.</title>
        <authorList>
            <person name="Verma A."/>
            <person name="Krishnamurthi S."/>
        </authorList>
    </citation>
    <scope>NUCLEOTIDE SEQUENCE [LARGE SCALE GENOMIC DNA]</scope>
    <source>
        <strain evidence="1 2">T5054</strain>
    </source>
</reference>
<dbReference type="STRING" id="135739.BTO32_07320"/>
<dbReference type="Proteomes" id="UP000189339">
    <property type="component" value="Unassembled WGS sequence"/>
</dbReference>
<dbReference type="AlphaFoldDB" id="A0A1V2DTT4"/>
<dbReference type="Pfam" id="PF13561">
    <property type="entry name" value="adh_short_C2"/>
    <property type="match status" value="1"/>
</dbReference>
<dbReference type="Gene3D" id="3.40.50.720">
    <property type="entry name" value="NAD(P)-binding Rossmann-like Domain"/>
    <property type="match status" value="1"/>
</dbReference>
<evidence type="ECO:0000313" key="1">
    <source>
        <dbReference type="EMBL" id="ONF44093.1"/>
    </source>
</evidence>
<protein>
    <recommendedName>
        <fullName evidence="3">Short-chain dehydrogenase</fullName>
    </recommendedName>
</protein>
<evidence type="ECO:0000313" key="2">
    <source>
        <dbReference type="Proteomes" id="UP000189339"/>
    </source>
</evidence>
<dbReference type="InterPro" id="IPR036291">
    <property type="entry name" value="NAD(P)-bd_dom_sf"/>
</dbReference>
<keyword evidence="2" id="KW-1185">Reference proteome</keyword>